<accession>A0A840ZRH1</accession>
<dbReference type="GO" id="GO:0035438">
    <property type="term" value="F:cyclic-di-GMP binding"/>
    <property type="evidence" value="ECO:0007669"/>
    <property type="project" value="InterPro"/>
</dbReference>
<dbReference type="InterPro" id="IPR009875">
    <property type="entry name" value="PilZ_domain"/>
</dbReference>
<sequence>MTDSLPTDRHAVILPALCWGRQHSDFYAVTADITAQGIGFRSAIVPEIGIALTCSIRFVGTVETRIVTNGPNTFGVRLSVPRERAAAIARTMWALAREQDHPLEGDRRHRRIAPRRRDVLVTLGDGRAVPGRLVNVSASGAAVALARPIEVGESVTLGSTAGRVVRRFAEGIGVVFDAALDPALVDPGIRL</sequence>
<protein>
    <recommendedName>
        <fullName evidence="1">PilZ domain-containing protein</fullName>
    </recommendedName>
</protein>
<dbReference type="EMBL" id="JACHOP010000030">
    <property type="protein sequence ID" value="MBB5759940.1"/>
    <property type="molecule type" value="Genomic_DNA"/>
</dbReference>
<proteinExistence type="predicted"/>
<gene>
    <name evidence="2" type="ORF">HNR00_004677</name>
</gene>
<evidence type="ECO:0000259" key="1">
    <source>
        <dbReference type="Pfam" id="PF07238"/>
    </source>
</evidence>
<organism evidence="2 3">
    <name type="scientific">Methylorubrum rhodinum</name>
    <dbReference type="NCBI Taxonomy" id="29428"/>
    <lineage>
        <taxon>Bacteria</taxon>
        <taxon>Pseudomonadati</taxon>
        <taxon>Pseudomonadota</taxon>
        <taxon>Alphaproteobacteria</taxon>
        <taxon>Hyphomicrobiales</taxon>
        <taxon>Methylobacteriaceae</taxon>
        <taxon>Methylorubrum</taxon>
    </lineage>
</organism>
<evidence type="ECO:0000313" key="3">
    <source>
        <dbReference type="Proteomes" id="UP000583454"/>
    </source>
</evidence>
<dbReference type="Pfam" id="PF07238">
    <property type="entry name" value="PilZ"/>
    <property type="match status" value="1"/>
</dbReference>
<name>A0A840ZRH1_9HYPH</name>
<dbReference type="SUPFAM" id="SSF141371">
    <property type="entry name" value="PilZ domain-like"/>
    <property type="match status" value="1"/>
</dbReference>
<feature type="domain" description="PilZ" evidence="1">
    <location>
        <begin position="107"/>
        <end position="180"/>
    </location>
</feature>
<keyword evidence="3" id="KW-1185">Reference proteome</keyword>
<dbReference type="Proteomes" id="UP000583454">
    <property type="component" value="Unassembled WGS sequence"/>
</dbReference>
<dbReference type="AlphaFoldDB" id="A0A840ZRH1"/>
<reference evidence="2 3" key="1">
    <citation type="submission" date="2020-08" db="EMBL/GenBank/DDBJ databases">
        <title>Genomic Encyclopedia of Type Strains, Phase IV (KMG-IV): sequencing the most valuable type-strain genomes for metagenomic binning, comparative biology and taxonomic classification.</title>
        <authorList>
            <person name="Goeker M."/>
        </authorList>
    </citation>
    <scope>NUCLEOTIDE SEQUENCE [LARGE SCALE GENOMIC DNA]</scope>
    <source>
        <strain evidence="2 3">DSM 2163</strain>
    </source>
</reference>
<comment type="caution">
    <text evidence="2">The sequence shown here is derived from an EMBL/GenBank/DDBJ whole genome shotgun (WGS) entry which is preliminary data.</text>
</comment>
<dbReference type="RefSeq" id="WP_183573471.1">
    <property type="nucleotide sequence ID" value="NZ_JACHOP010000030.1"/>
</dbReference>
<evidence type="ECO:0000313" key="2">
    <source>
        <dbReference type="EMBL" id="MBB5759940.1"/>
    </source>
</evidence>